<feature type="compositionally biased region" description="Basic and acidic residues" evidence="1">
    <location>
        <begin position="85"/>
        <end position="128"/>
    </location>
</feature>
<dbReference type="CDD" id="cd22896">
    <property type="entry name" value="periphilin-like"/>
    <property type="match status" value="1"/>
</dbReference>
<dbReference type="Proteomes" id="UP000006813">
    <property type="component" value="Unassembled WGS sequence"/>
</dbReference>
<dbReference type="FunCoup" id="G5C3M9">
    <property type="interactions" value="4009"/>
</dbReference>
<evidence type="ECO:0000256" key="1">
    <source>
        <dbReference type="SAM" id="MobiDB-lite"/>
    </source>
</evidence>
<dbReference type="GO" id="GO:0045892">
    <property type="term" value="P:negative regulation of DNA-templated transcription"/>
    <property type="evidence" value="ECO:0007669"/>
    <property type="project" value="InterPro"/>
</dbReference>
<dbReference type="PANTHER" id="PTHR15836:SF4">
    <property type="entry name" value="PERIPHILIN-1"/>
    <property type="match status" value="1"/>
</dbReference>
<dbReference type="InParanoid" id="G5C3M9"/>
<dbReference type="InterPro" id="IPR028851">
    <property type="entry name" value="Pphln1"/>
</dbReference>
<name>G5C3M9_HETGA</name>
<feature type="compositionally biased region" description="Basic and acidic residues" evidence="1">
    <location>
        <begin position="137"/>
        <end position="163"/>
    </location>
</feature>
<dbReference type="GO" id="GO:0045814">
    <property type="term" value="P:negative regulation of gene expression, epigenetic"/>
    <property type="evidence" value="ECO:0007669"/>
    <property type="project" value="TreeGrafter"/>
</dbReference>
<dbReference type="GO" id="GO:0097355">
    <property type="term" value="P:protein localization to heterochromatin"/>
    <property type="evidence" value="ECO:0007669"/>
    <property type="project" value="TreeGrafter"/>
</dbReference>
<dbReference type="STRING" id="10181.G5C3M9"/>
<accession>G5C3M9</accession>
<feature type="compositionally biased region" description="Basic and acidic residues" evidence="1">
    <location>
        <begin position="202"/>
        <end position="215"/>
    </location>
</feature>
<feature type="compositionally biased region" description="Low complexity" evidence="1">
    <location>
        <begin position="164"/>
        <end position="175"/>
    </location>
</feature>
<dbReference type="AlphaFoldDB" id="G5C3M9"/>
<protein>
    <submittedName>
        <fullName evidence="3">Periphilin-1</fullName>
    </submittedName>
</protein>
<dbReference type="GO" id="GO:0005654">
    <property type="term" value="C:nucleoplasm"/>
    <property type="evidence" value="ECO:0007669"/>
    <property type="project" value="TreeGrafter"/>
</dbReference>
<feature type="compositionally biased region" description="Basic and acidic residues" evidence="1">
    <location>
        <begin position="39"/>
        <end position="66"/>
    </location>
</feature>
<dbReference type="EMBL" id="JH173159">
    <property type="protein sequence ID" value="EHB16140.1"/>
    <property type="molecule type" value="Genomic_DNA"/>
</dbReference>
<feature type="region of interest" description="Disordered" evidence="1">
    <location>
        <begin position="85"/>
        <end position="245"/>
    </location>
</feature>
<organism evidence="3 4">
    <name type="scientific">Heterocephalus glaber</name>
    <name type="common">Naked mole rat</name>
    <dbReference type="NCBI Taxonomy" id="10181"/>
    <lineage>
        <taxon>Eukaryota</taxon>
        <taxon>Metazoa</taxon>
        <taxon>Chordata</taxon>
        <taxon>Craniata</taxon>
        <taxon>Vertebrata</taxon>
        <taxon>Euteleostomi</taxon>
        <taxon>Mammalia</taxon>
        <taxon>Eutheria</taxon>
        <taxon>Euarchontoglires</taxon>
        <taxon>Glires</taxon>
        <taxon>Rodentia</taxon>
        <taxon>Hystricomorpha</taxon>
        <taxon>Bathyergidae</taxon>
        <taxon>Heterocephalus</taxon>
    </lineage>
</organism>
<feature type="region of interest" description="Disordered" evidence="1">
    <location>
        <begin position="1"/>
        <end position="69"/>
    </location>
</feature>
<evidence type="ECO:0000259" key="2">
    <source>
        <dbReference type="Pfam" id="PF25234"/>
    </source>
</evidence>
<proteinExistence type="predicted"/>
<feature type="compositionally biased region" description="Low complexity" evidence="1">
    <location>
        <begin position="218"/>
        <end position="237"/>
    </location>
</feature>
<reference evidence="3 4" key="1">
    <citation type="journal article" date="2011" name="Nature">
        <title>Genome sequencing reveals insights into physiology and longevity of the naked mole rat.</title>
        <authorList>
            <person name="Kim E.B."/>
            <person name="Fang X."/>
            <person name="Fushan A.A."/>
            <person name="Huang Z."/>
            <person name="Lobanov A.V."/>
            <person name="Han L."/>
            <person name="Marino S.M."/>
            <person name="Sun X."/>
            <person name="Turanov A.A."/>
            <person name="Yang P."/>
            <person name="Yim S.H."/>
            <person name="Zhao X."/>
            <person name="Kasaikina M.V."/>
            <person name="Stoletzki N."/>
            <person name="Peng C."/>
            <person name="Polak P."/>
            <person name="Xiong Z."/>
            <person name="Kiezun A."/>
            <person name="Zhu Y."/>
            <person name="Chen Y."/>
            <person name="Kryukov G.V."/>
            <person name="Zhang Q."/>
            <person name="Peshkin L."/>
            <person name="Yang L."/>
            <person name="Bronson R.T."/>
            <person name="Buffenstein R."/>
            <person name="Wang B."/>
            <person name="Han C."/>
            <person name="Li Q."/>
            <person name="Chen L."/>
            <person name="Zhao W."/>
            <person name="Sunyaev S.R."/>
            <person name="Park T.J."/>
            <person name="Zhang G."/>
            <person name="Wang J."/>
            <person name="Gladyshev V.N."/>
        </authorList>
    </citation>
    <scope>NUCLEOTIDE SEQUENCE [LARGE SCALE GENOMIC DNA]</scope>
</reference>
<evidence type="ECO:0000313" key="4">
    <source>
        <dbReference type="Proteomes" id="UP000006813"/>
    </source>
</evidence>
<evidence type="ECO:0000313" key="3">
    <source>
        <dbReference type="EMBL" id="EHB16140.1"/>
    </source>
</evidence>
<feature type="compositionally biased region" description="Basic and acidic residues" evidence="1">
    <location>
        <begin position="1"/>
        <end position="28"/>
    </location>
</feature>
<sequence length="403" mass="46406">MWSEERYDYERLPRERVPPRNDPSDGYHRVVNIVPKKPPLLEKKPPLLEKKPPLLEKKPPLLDRPGEGGYSRYYSHVAYREYDQGRSFSHDRRSGPPHRGDASGYRWSRDDHSASRQTDYRDMRDGFRRKSFYSSHYVRDRSPHKRDPPFFRESSVGRKDSPHSRSGSSVSSRSYSPDRSKMYSFHQSQHRKPVRPGACSKRQNEGKPERGKERQVQSLKTSRDTSPSSSSAGPSSKVLDKPGRLTEKELAEAASKWAAEKLEKSDDSNLPVISEFQAGPTAPLFIEQPEEPETNAADSTELFEDSQLSSRCKAIASKTKEIEQVYRQDCETFGMVVKMLIEKDPSLEKSIQFALRQNLHEIGERCVEELKHFIAEYDTSTVEELKHFIAEYDTSTQEFGEPF</sequence>
<gene>
    <name evidence="3" type="ORF">GW7_06260</name>
</gene>
<dbReference type="Pfam" id="PF25234">
    <property type="entry name" value="Periphilin_C"/>
    <property type="match status" value="1"/>
</dbReference>
<feature type="domain" description="Periphilin-1 C-terminal" evidence="2">
    <location>
        <begin position="298"/>
        <end position="379"/>
    </location>
</feature>
<dbReference type="PANTHER" id="PTHR15836">
    <property type="entry name" value="PERIPHILIN 1"/>
    <property type="match status" value="1"/>
</dbReference>
<dbReference type="InterPro" id="IPR057603">
    <property type="entry name" value="Periphilin-1_C"/>
</dbReference>